<evidence type="ECO:0000313" key="2">
    <source>
        <dbReference type="EMBL" id="GAA3494554.1"/>
    </source>
</evidence>
<proteinExistence type="predicted"/>
<feature type="region of interest" description="Disordered" evidence="1">
    <location>
        <begin position="52"/>
        <end position="73"/>
    </location>
</feature>
<organism evidence="2 3">
    <name type="scientific">Streptomyces prasinosporus</name>
    <dbReference type="NCBI Taxonomy" id="68256"/>
    <lineage>
        <taxon>Bacteria</taxon>
        <taxon>Bacillati</taxon>
        <taxon>Actinomycetota</taxon>
        <taxon>Actinomycetes</taxon>
        <taxon>Kitasatosporales</taxon>
        <taxon>Streptomycetaceae</taxon>
        <taxon>Streptomyces</taxon>
        <taxon>Streptomyces albogriseolus group</taxon>
    </lineage>
</organism>
<dbReference type="Proteomes" id="UP001501455">
    <property type="component" value="Unassembled WGS sequence"/>
</dbReference>
<reference evidence="3" key="1">
    <citation type="journal article" date="2019" name="Int. J. Syst. Evol. Microbiol.">
        <title>The Global Catalogue of Microorganisms (GCM) 10K type strain sequencing project: providing services to taxonomists for standard genome sequencing and annotation.</title>
        <authorList>
            <consortium name="The Broad Institute Genomics Platform"/>
            <consortium name="The Broad Institute Genome Sequencing Center for Infectious Disease"/>
            <person name="Wu L."/>
            <person name="Ma J."/>
        </authorList>
    </citation>
    <scope>NUCLEOTIDE SEQUENCE [LARGE SCALE GENOMIC DNA]</scope>
    <source>
        <strain evidence="3">JCM 4816</strain>
    </source>
</reference>
<protein>
    <recommendedName>
        <fullName evidence="4">Transposase</fullName>
    </recommendedName>
</protein>
<name>A0ABP6TIY3_9ACTN</name>
<comment type="caution">
    <text evidence="2">The sequence shown here is derived from an EMBL/GenBank/DDBJ whole genome shotgun (WGS) entry which is preliminary data.</text>
</comment>
<evidence type="ECO:0000256" key="1">
    <source>
        <dbReference type="SAM" id="MobiDB-lite"/>
    </source>
</evidence>
<evidence type="ECO:0000313" key="3">
    <source>
        <dbReference type="Proteomes" id="UP001501455"/>
    </source>
</evidence>
<gene>
    <name evidence="2" type="ORF">GCM10019016_016540</name>
</gene>
<keyword evidence="3" id="KW-1185">Reference proteome</keyword>
<accession>A0ABP6TIY3</accession>
<sequence>MVRLVGAVLAEQNDEWTEARRCMGRDLPAKARLHPIESETDGTVLPTELTAQPQDEITEWPSAHHSSGRDRGG</sequence>
<dbReference type="EMBL" id="BAAAXF010000018">
    <property type="protein sequence ID" value="GAA3494554.1"/>
    <property type="molecule type" value="Genomic_DNA"/>
</dbReference>
<evidence type="ECO:0008006" key="4">
    <source>
        <dbReference type="Google" id="ProtNLM"/>
    </source>
</evidence>